<proteinExistence type="predicted"/>
<accession>A0AC61MSK0</accession>
<gene>
    <name evidence="1" type="ORF">JFY71_03590</name>
</gene>
<protein>
    <submittedName>
        <fullName evidence="1">Rhodanese-like domain-containing protein</fullName>
    </submittedName>
</protein>
<evidence type="ECO:0000313" key="1">
    <source>
        <dbReference type="EMBL" id="QQK08635.1"/>
    </source>
</evidence>
<sequence length="101" mass="11742">MDNTISALDLELLMEKKKINIIDVRDENEFKRGHIKNSINIPLKYIEEKCMDFKEDEIYYIICKSGMRSSRACQFLCNSKNFKAINLNGGIMSWKGELVSD</sequence>
<reference evidence="1 2" key="1">
    <citation type="journal article" date="2022" name="Int. J. Syst. Evol. Microbiol.">
        <title>Miniphocaeibacter halophilus sp. nov., an ammonium-tolerant acetate-producing bacterium isolated from a biogas system.</title>
        <authorList>
            <person name="Schnurer A."/>
            <person name="Singh A."/>
            <person name="Bi S."/>
            <person name="Qiao W."/>
            <person name="Westerholm M."/>
        </authorList>
    </citation>
    <scope>NUCLEOTIDE SEQUENCE [LARGE SCALE GENOMIC DNA]</scope>
    <source>
        <strain evidence="1 2">AMB_01</strain>
    </source>
</reference>
<keyword evidence="2" id="KW-1185">Reference proteome</keyword>
<organism evidence="1 2">
    <name type="scientific">Miniphocaeibacter halophilus</name>
    <dbReference type="NCBI Taxonomy" id="2931922"/>
    <lineage>
        <taxon>Bacteria</taxon>
        <taxon>Bacillati</taxon>
        <taxon>Bacillota</taxon>
        <taxon>Tissierellia</taxon>
        <taxon>Tissierellales</taxon>
        <taxon>Peptoniphilaceae</taxon>
        <taxon>Miniphocaeibacter</taxon>
    </lineage>
</organism>
<dbReference type="EMBL" id="CP066744">
    <property type="protein sequence ID" value="QQK08635.1"/>
    <property type="molecule type" value="Genomic_DNA"/>
</dbReference>
<name>A0AC61MSK0_9FIRM</name>
<dbReference type="Proteomes" id="UP000595814">
    <property type="component" value="Chromosome"/>
</dbReference>
<evidence type="ECO:0000313" key="2">
    <source>
        <dbReference type="Proteomes" id="UP000595814"/>
    </source>
</evidence>